<evidence type="ECO:0000313" key="16">
    <source>
        <dbReference type="Proteomes" id="UP000249198"/>
    </source>
</evidence>
<reference evidence="15 16" key="1">
    <citation type="submission" date="2017-08" db="EMBL/GenBank/DDBJ databases">
        <title>Infants hospitalized years apart are colonized by the same room-sourced microbial strains.</title>
        <authorList>
            <person name="Brooks B."/>
            <person name="Olm M.R."/>
            <person name="Firek B.A."/>
            <person name="Baker R."/>
            <person name="Thomas B.C."/>
            <person name="Morowitz M.J."/>
            <person name="Banfield J.F."/>
        </authorList>
    </citation>
    <scope>NUCLEOTIDE SEQUENCE [LARGE SCALE GENOMIC DNA]</scope>
    <source>
        <strain evidence="15">S2_009_000_R2_77</strain>
    </source>
</reference>
<dbReference type="AlphaFoldDB" id="A0A2W5D5G4"/>
<proteinExistence type="inferred from homology"/>
<keyword evidence="3" id="KW-0813">Transport</keyword>
<dbReference type="InterPro" id="IPR052168">
    <property type="entry name" value="Cytochrome_b561_oxidase"/>
</dbReference>
<feature type="transmembrane region" description="Helical" evidence="13">
    <location>
        <begin position="12"/>
        <end position="33"/>
    </location>
</feature>
<feature type="transmembrane region" description="Helical" evidence="13">
    <location>
        <begin position="94"/>
        <end position="111"/>
    </location>
</feature>
<evidence type="ECO:0000256" key="3">
    <source>
        <dbReference type="ARBA" id="ARBA00022448"/>
    </source>
</evidence>
<dbReference type="GO" id="GO:0005886">
    <property type="term" value="C:plasma membrane"/>
    <property type="evidence" value="ECO:0007669"/>
    <property type="project" value="UniProtKB-SubCell"/>
</dbReference>
<accession>A0A2W5D5G4</accession>
<dbReference type="Gene3D" id="1.20.950.20">
    <property type="entry name" value="Transmembrane di-heme cytochromes, Chain C"/>
    <property type="match status" value="1"/>
</dbReference>
<evidence type="ECO:0000256" key="5">
    <source>
        <dbReference type="ARBA" id="ARBA00022617"/>
    </source>
</evidence>
<dbReference type="EMBL" id="QFOH01000007">
    <property type="protein sequence ID" value="PZP25024.1"/>
    <property type="molecule type" value="Genomic_DNA"/>
</dbReference>
<evidence type="ECO:0000256" key="1">
    <source>
        <dbReference type="ARBA" id="ARBA00001970"/>
    </source>
</evidence>
<keyword evidence="5" id="KW-0349">Heme</keyword>
<evidence type="ECO:0000256" key="4">
    <source>
        <dbReference type="ARBA" id="ARBA00022475"/>
    </source>
</evidence>
<comment type="subcellular location">
    <subcellularLocation>
        <location evidence="2">Cell membrane</location>
        <topology evidence="2">Multi-pass membrane protein</topology>
    </subcellularLocation>
</comment>
<keyword evidence="4" id="KW-1003">Cell membrane</keyword>
<evidence type="ECO:0000256" key="7">
    <source>
        <dbReference type="ARBA" id="ARBA00022723"/>
    </source>
</evidence>
<evidence type="ECO:0000259" key="14">
    <source>
        <dbReference type="Pfam" id="PF01292"/>
    </source>
</evidence>
<feature type="transmembrane region" description="Helical" evidence="13">
    <location>
        <begin position="138"/>
        <end position="160"/>
    </location>
</feature>
<evidence type="ECO:0000256" key="13">
    <source>
        <dbReference type="SAM" id="Phobius"/>
    </source>
</evidence>
<dbReference type="GO" id="GO:0009055">
    <property type="term" value="F:electron transfer activity"/>
    <property type="evidence" value="ECO:0007669"/>
    <property type="project" value="InterPro"/>
</dbReference>
<dbReference type="PANTHER" id="PTHR30529">
    <property type="entry name" value="CYTOCHROME B561"/>
    <property type="match status" value="1"/>
</dbReference>
<dbReference type="GO" id="GO:0022904">
    <property type="term" value="P:respiratory electron transport chain"/>
    <property type="evidence" value="ECO:0007669"/>
    <property type="project" value="InterPro"/>
</dbReference>
<organism evidence="15 16">
    <name type="scientific">Pseudomonas kuykendallii</name>
    <dbReference type="NCBI Taxonomy" id="1007099"/>
    <lineage>
        <taxon>Bacteria</taxon>
        <taxon>Pseudomonadati</taxon>
        <taxon>Pseudomonadota</taxon>
        <taxon>Gammaproteobacteria</taxon>
        <taxon>Pseudomonadales</taxon>
        <taxon>Pseudomonadaceae</taxon>
        <taxon>Pseudomonas</taxon>
    </lineage>
</organism>
<dbReference type="GO" id="GO:0020037">
    <property type="term" value="F:heme binding"/>
    <property type="evidence" value="ECO:0007669"/>
    <property type="project" value="TreeGrafter"/>
</dbReference>
<keyword evidence="11 13" id="KW-0472">Membrane</keyword>
<keyword evidence="6 13" id="KW-0812">Transmembrane</keyword>
<keyword evidence="10" id="KW-0408">Iron</keyword>
<dbReference type="Proteomes" id="UP000249198">
    <property type="component" value="Unassembled WGS sequence"/>
</dbReference>
<comment type="cofactor">
    <cofactor evidence="1">
        <name>heme b</name>
        <dbReference type="ChEBI" id="CHEBI:60344"/>
    </cofactor>
</comment>
<dbReference type="InterPro" id="IPR016174">
    <property type="entry name" value="Di-haem_cyt_TM"/>
</dbReference>
<keyword evidence="8" id="KW-0249">Electron transport</keyword>
<evidence type="ECO:0000256" key="6">
    <source>
        <dbReference type="ARBA" id="ARBA00022692"/>
    </source>
</evidence>
<dbReference type="Pfam" id="PF01292">
    <property type="entry name" value="Ni_hydr_CYTB"/>
    <property type="match status" value="1"/>
</dbReference>
<comment type="caution">
    <text evidence="15">The sequence shown here is derived from an EMBL/GenBank/DDBJ whole genome shotgun (WGS) entry which is preliminary data.</text>
</comment>
<feature type="domain" description="Cytochrome b561 bacterial/Ni-hydrogenase" evidence="14">
    <location>
        <begin position="8"/>
        <end position="175"/>
    </location>
</feature>
<dbReference type="InterPro" id="IPR011577">
    <property type="entry name" value="Cyt_b561_bac/Ni-Hgenase"/>
</dbReference>
<evidence type="ECO:0000256" key="11">
    <source>
        <dbReference type="ARBA" id="ARBA00023136"/>
    </source>
</evidence>
<evidence type="ECO:0000256" key="10">
    <source>
        <dbReference type="ARBA" id="ARBA00023004"/>
    </source>
</evidence>
<gene>
    <name evidence="15" type="ORF">DI599_06725</name>
</gene>
<evidence type="ECO:0000256" key="2">
    <source>
        <dbReference type="ARBA" id="ARBA00004651"/>
    </source>
</evidence>
<protein>
    <submittedName>
        <fullName evidence="15">Cytochrome B</fullName>
    </submittedName>
</protein>
<evidence type="ECO:0000256" key="12">
    <source>
        <dbReference type="ARBA" id="ARBA00037975"/>
    </source>
</evidence>
<feature type="transmembrane region" description="Helical" evidence="13">
    <location>
        <begin position="45"/>
        <end position="68"/>
    </location>
</feature>
<evidence type="ECO:0000256" key="9">
    <source>
        <dbReference type="ARBA" id="ARBA00022989"/>
    </source>
</evidence>
<name>A0A2W5D5G4_9PSED</name>
<keyword evidence="7" id="KW-0479">Metal-binding</keyword>
<dbReference type="SUPFAM" id="SSF81342">
    <property type="entry name" value="Transmembrane di-heme cytochromes"/>
    <property type="match status" value="1"/>
</dbReference>
<evidence type="ECO:0000313" key="15">
    <source>
        <dbReference type="EMBL" id="PZP25024.1"/>
    </source>
</evidence>
<dbReference type="PANTHER" id="PTHR30529:SF7">
    <property type="entry name" value="CYTOCHROME B561 BACTERIAL_NI-HYDROGENASE DOMAIN-CONTAINING PROTEIN"/>
    <property type="match status" value="1"/>
</dbReference>
<sequence>MREHRMARYSNSQIALHWLTAVLMGLIIALPYGRDFFGDLLGGTGGVFVLHKSLGLAVLALTVLRLLVRARRGAPQILPPDAVWQQRAAKAGHALLYLLLVLMPLSGLLFGKRPLELFWLIPLEPLPLSDTTRAAAKWFHVTAQWLLFAMILGHALMALVHHYGKRDGVLAAMLPAARG</sequence>
<comment type="similarity">
    <text evidence="12">Belongs to the cytochrome b561 family.</text>
</comment>
<evidence type="ECO:0000256" key="8">
    <source>
        <dbReference type="ARBA" id="ARBA00022982"/>
    </source>
</evidence>
<keyword evidence="9 13" id="KW-1133">Transmembrane helix</keyword>
<dbReference type="GO" id="GO:0046872">
    <property type="term" value="F:metal ion binding"/>
    <property type="evidence" value="ECO:0007669"/>
    <property type="project" value="UniProtKB-KW"/>
</dbReference>